<evidence type="ECO:0000313" key="1">
    <source>
        <dbReference type="EMBL" id="MFD1143233.1"/>
    </source>
</evidence>
<reference evidence="2" key="1">
    <citation type="journal article" date="2019" name="Int. J. Syst. Evol. Microbiol.">
        <title>The Global Catalogue of Microorganisms (GCM) 10K type strain sequencing project: providing services to taxonomists for standard genome sequencing and annotation.</title>
        <authorList>
            <consortium name="The Broad Institute Genomics Platform"/>
            <consortium name="The Broad Institute Genome Sequencing Center for Infectious Disease"/>
            <person name="Wu L."/>
            <person name="Ma J."/>
        </authorList>
    </citation>
    <scope>NUCLEOTIDE SEQUENCE [LARGE SCALE GENOMIC DNA]</scope>
    <source>
        <strain evidence="2">CCUG 55608</strain>
    </source>
</reference>
<proteinExistence type="predicted"/>
<name>A0ABW3QKJ4_9BACT</name>
<keyword evidence="2" id="KW-1185">Reference proteome</keyword>
<organism evidence="1 2">
    <name type="scientific">Larkinella insperata</name>
    <dbReference type="NCBI Taxonomy" id="332158"/>
    <lineage>
        <taxon>Bacteria</taxon>
        <taxon>Pseudomonadati</taxon>
        <taxon>Bacteroidota</taxon>
        <taxon>Cytophagia</taxon>
        <taxon>Cytophagales</taxon>
        <taxon>Spirosomataceae</taxon>
        <taxon>Larkinella</taxon>
    </lineage>
</organism>
<dbReference type="PROSITE" id="PS51257">
    <property type="entry name" value="PROKAR_LIPOPROTEIN"/>
    <property type="match status" value="1"/>
</dbReference>
<sequence length="144" mass="16077">MKNSLLSTVVFSILVAACQQSDDKKEIQQIQDQVMVVHDEVMPRSGELMDLKEEISQQIDSLSKITPATTSLKSRQEEGMAISKSLTEADSLMEDWMHQYNADTLKGMDAAQAKVYLDQELAKITIVKEKINSGITVAKKFLGR</sequence>
<dbReference type="RefSeq" id="WP_265991144.1">
    <property type="nucleotide sequence ID" value="NZ_CP110973.1"/>
</dbReference>
<dbReference type="EMBL" id="JBHTLP010000011">
    <property type="protein sequence ID" value="MFD1143233.1"/>
    <property type="molecule type" value="Genomic_DNA"/>
</dbReference>
<evidence type="ECO:0000313" key="2">
    <source>
        <dbReference type="Proteomes" id="UP001597116"/>
    </source>
</evidence>
<dbReference type="Proteomes" id="UP001597116">
    <property type="component" value="Unassembled WGS sequence"/>
</dbReference>
<gene>
    <name evidence="1" type="ORF">ACFQ4C_19050</name>
</gene>
<comment type="caution">
    <text evidence="1">The sequence shown here is derived from an EMBL/GenBank/DDBJ whole genome shotgun (WGS) entry which is preliminary data.</text>
</comment>
<protein>
    <submittedName>
        <fullName evidence="1">Viral A-type inclusion protein</fullName>
    </submittedName>
</protein>
<accession>A0ABW3QKJ4</accession>